<dbReference type="EMBL" id="JACOPF010000001">
    <property type="protein sequence ID" value="MBC5687969.1"/>
    <property type="molecule type" value="Genomic_DNA"/>
</dbReference>
<dbReference type="AlphaFoldDB" id="A0A923LH80"/>
<dbReference type="RefSeq" id="WP_186874618.1">
    <property type="nucleotide sequence ID" value="NZ_JACOPF010000001.1"/>
</dbReference>
<dbReference type="GO" id="GO:0005886">
    <property type="term" value="C:plasma membrane"/>
    <property type="evidence" value="ECO:0007669"/>
    <property type="project" value="UniProtKB-SubCell"/>
</dbReference>
<evidence type="ECO:0000256" key="6">
    <source>
        <dbReference type="ARBA" id="ARBA00023136"/>
    </source>
</evidence>
<keyword evidence="4 7" id="KW-0812">Transmembrane</keyword>
<organism evidence="9 10">
    <name type="scientific">Mediterraneibacter hominis</name>
    <dbReference type="NCBI Taxonomy" id="2763054"/>
    <lineage>
        <taxon>Bacteria</taxon>
        <taxon>Bacillati</taxon>
        <taxon>Bacillota</taxon>
        <taxon>Clostridia</taxon>
        <taxon>Lachnospirales</taxon>
        <taxon>Lachnospiraceae</taxon>
        <taxon>Mediterraneibacter</taxon>
    </lineage>
</organism>
<dbReference type="Gene3D" id="1.10.3720.10">
    <property type="entry name" value="MetI-like"/>
    <property type="match status" value="1"/>
</dbReference>
<evidence type="ECO:0000256" key="2">
    <source>
        <dbReference type="ARBA" id="ARBA00022448"/>
    </source>
</evidence>
<evidence type="ECO:0000256" key="3">
    <source>
        <dbReference type="ARBA" id="ARBA00022475"/>
    </source>
</evidence>
<evidence type="ECO:0000256" key="7">
    <source>
        <dbReference type="RuleBase" id="RU363032"/>
    </source>
</evidence>
<dbReference type="GO" id="GO:0055085">
    <property type="term" value="P:transmembrane transport"/>
    <property type="evidence" value="ECO:0007669"/>
    <property type="project" value="InterPro"/>
</dbReference>
<dbReference type="InterPro" id="IPR035906">
    <property type="entry name" value="MetI-like_sf"/>
</dbReference>
<comment type="similarity">
    <text evidence="7">Belongs to the binding-protein-dependent transport system permease family.</text>
</comment>
<feature type="transmembrane region" description="Helical" evidence="7">
    <location>
        <begin position="12"/>
        <end position="35"/>
    </location>
</feature>
<comment type="subcellular location">
    <subcellularLocation>
        <location evidence="1 7">Cell membrane</location>
        <topology evidence="1 7">Multi-pass membrane protein</topology>
    </subcellularLocation>
</comment>
<keyword evidence="10" id="KW-1185">Reference proteome</keyword>
<dbReference type="PANTHER" id="PTHR43744:SF3">
    <property type="entry name" value="LACTOSE TRANSPORT SYSTEM PERMEASE PROTEIN LACG"/>
    <property type="match status" value="1"/>
</dbReference>
<dbReference type="PROSITE" id="PS50928">
    <property type="entry name" value="ABC_TM1"/>
    <property type="match status" value="1"/>
</dbReference>
<keyword evidence="3" id="KW-1003">Cell membrane</keyword>
<feature type="transmembrane region" description="Helical" evidence="7">
    <location>
        <begin position="74"/>
        <end position="96"/>
    </location>
</feature>
<name>A0A923LH80_9FIRM</name>
<dbReference type="SUPFAM" id="SSF161098">
    <property type="entry name" value="MetI-like"/>
    <property type="match status" value="1"/>
</dbReference>
<evidence type="ECO:0000313" key="9">
    <source>
        <dbReference type="EMBL" id="MBC5687969.1"/>
    </source>
</evidence>
<keyword evidence="2 7" id="KW-0813">Transport</keyword>
<dbReference type="Pfam" id="PF00528">
    <property type="entry name" value="BPD_transp_1"/>
    <property type="match status" value="1"/>
</dbReference>
<comment type="caution">
    <text evidence="9">The sequence shown here is derived from an EMBL/GenBank/DDBJ whole genome shotgun (WGS) entry which is preliminary data.</text>
</comment>
<dbReference type="PANTHER" id="PTHR43744">
    <property type="entry name" value="ABC TRANSPORTER PERMEASE PROTEIN MG189-RELATED-RELATED"/>
    <property type="match status" value="1"/>
</dbReference>
<dbReference type="Proteomes" id="UP000652477">
    <property type="component" value="Unassembled WGS sequence"/>
</dbReference>
<evidence type="ECO:0000313" key="10">
    <source>
        <dbReference type="Proteomes" id="UP000652477"/>
    </source>
</evidence>
<feature type="transmembrane region" description="Helical" evidence="7">
    <location>
        <begin position="139"/>
        <end position="161"/>
    </location>
</feature>
<accession>A0A923LH80</accession>
<feature type="transmembrane region" description="Helical" evidence="7">
    <location>
        <begin position="244"/>
        <end position="261"/>
    </location>
</feature>
<protein>
    <submittedName>
        <fullName evidence="9">Carbohydrate ABC transporter permease</fullName>
    </submittedName>
</protein>
<keyword evidence="5 7" id="KW-1133">Transmembrane helix</keyword>
<feature type="transmembrane region" description="Helical" evidence="7">
    <location>
        <begin position="182"/>
        <end position="204"/>
    </location>
</feature>
<feature type="transmembrane region" description="Helical" evidence="7">
    <location>
        <begin position="108"/>
        <end position="127"/>
    </location>
</feature>
<dbReference type="InterPro" id="IPR000515">
    <property type="entry name" value="MetI-like"/>
</dbReference>
<dbReference type="CDD" id="cd06261">
    <property type="entry name" value="TM_PBP2"/>
    <property type="match status" value="1"/>
</dbReference>
<evidence type="ECO:0000256" key="5">
    <source>
        <dbReference type="ARBA" id="ARBA00022989"/>
    </source>
</evidence>
<evidence type="ECO:0000259" key="8">
    <source>
        <dbReference type="PROSITE" id="PS50928"/>
    </source>
</evidence>
<sequence>MKRKRKKTSVWAVVVLVLLAVICMLPMLMVLLNSFKTHTDIIMNPLSVKFSAGLENYIKAWHDGNFGRGILNSIVYTGCTVIVVLLFASLAAYVIGGRKIRGTSVIHGYFLVTMTMPVYLFLVPLYRVYAKMGWLGNHVAVSFILAATSLPLAISLLRAFFMAIPKELEEAARIDGAGTLQVIRHIILPLLSPGLVTVGIITGLNSWNEFLVSSTFLTGEENFTAMLSLMSLNGTNTANQGTNMAATVIIVAPIIIFFVIMQKRFVEGMVSGAVKG</sequence>
<reference evidence="9" key="1">
    <citation type="submission" date="2020-08" db="EMBL/GenBank/DDBJ databases">
        <title>Genome public.</title>
        <authorList>
            <person name="Liu C."/>
            <person name="Sun Q."/>
        </authorList>
    </citation>
    <scope>NUCLEOTIDE SEQUENCE</scope>
    <source>
        <strain evidence="9">NSJ-55</strain>
    </source>
</reference>
<gene>
    <name evidence="9" type="ORF">H8S37_03345</name>
</gene>
<keyword evidence="6 7" id="KW-0472">Membrane</keyword>
<evidence type="ECO:0000256" key="1">
    <source>
        <dbReference type="ARBA" id="ARBA00004651"/>
    </source>
</evidence>
<feature type="domain" description="ABC transmembrane type-1" evidence="8">
    <location>
        <begin position="70"/>
        <end position="261"/>
    </location>
</feature>
<proteinExistence type="inferred from homology"/>
<evidence type="ECO:0000256" key="4">
    <source>
        <dbReference type="ARBA" id="ARBA00022692"/>
    </source>
</evidence>